<dbReference type="RefSeq" id="WP_085092786.1">
    <property type="nucleotide sequence ID" value="NZ_JACKRW010000502.1"/>
</dbReference>
<name>A0A1X1RK50_MYCFA</name>
<dbReference type="OrthoDB" id="4735584at2"/>
<dbReference type="AlphaFoldDB" id="A0A1X1RK50"/>
<dbReference type="STRING" id="1793.AWC04_02550"/>
<protein>
    <submittedName>
        <fullName evidence="1">Uncharacterized protein</fullName>
    </submittedName>
</protein>
<dbReference type="EMBL" id="LQOJ01000017">
    <property type="protein sequence ID" value="ORV08044.1"/>
    <property type="molecule type" value="Genomic_DNA"/>
</dbReference>
<keyword evidence="2" id="KW-1185">Reference proteome</keyword>
<reference evidence="1 2" key="1">
    <citation type="submission" date="2016-01" db="EMBL/GenBank/DDBJ databases">
        <title>The new phylogeny of the genus Mycobacterium.</title>
        <authorList>
            <person name="Tarcisio F."/>
            <person name="Conor M."/>
            <person name="Antonella G."/>
            <person name="Elisabetta G."/>
            <person name="Giulia F.S."/>
            <person name="Sara T."/>
            <person name="Anna F."/>
            <person name="Clotilde B."/>
            <person name="Roberto B."/>
            <person name="Veronica D.S."/>
            <person name="Fabio R."/>
            <person name="Monica P."/>
            <person name="Olivier J."/>
            <person name="Enrico T."/>
            <person name="Nicola S."/>
        </authorList>
    </citation>
    <scope>NUCLEOTIDE SEQUENCE [LARGE SCALE GENOMIC DNA]</scope>
    <source>
        <strain evidence="1 2">DSM 44179</strain>
    </source>
</reference>
<accession>A0A1X1RK50</accession>
<proteinExistence type="predicted"/>
<organism evidence="1 2">
    <name type="scientific">Mycolicibacterium fallax</name>
    <name type="common">Mycobacterium fallax</name>
    <dbReference type="NCBI Taxonomy" id="1793"/>
    <lineage>
        <taxon>Bacteria</taxon>
        <taxon>Bacillati</taxon>
        <taxon>Actinomycetota</taxon>
        <taxon>Actinomycetes</taxon>
        <taxon>Mycobacteriales</taxon>
        <taxon>Mycobacteriaceae</taxon>
        <taxon>Mycolicibacterium</taxon>
    </lineage>
</organism>
<dbReference type="Proteomes" id="UP000193484">
    <property type="component" value="Unassembled WGS sequence"/>
</dbReference>
<gene>
    <name evidence="1" type="ORF">AWC04_02550</name>
</gene>
<sequence length="136" mass="15960">MNTINRAAAVILLADSADHTQFREAARFTFTLRRQLTAPEFTEAAREEIFEELTWNPTTDWAWDYRRAGHRGMRTGDIVELDGVQWMCDAYGWVRSRSRRSTTAHRIWRTLWPAVPQRRTPTARRHGLGSFLRSIR</sequence>
<evidence type="ECO:0000313" key="2">
    <source>
        <dbReference type="Proteomes" id="UP000193484"/>
    </source>
</evidence>
<comment type="caution">
    <text evidence="1">The sequence shown here is derived from an EMBL/GenBank/DDBJ whole genome shotgun (WGS) entry which is preliminary data.</text>
</comment>
<evidence type="ECO:0000313" key="1">
    <source>
        <dbReference type="EMBL" id="ORV08044.1"/>
    </source>
</evidence>